<feature type="domain" description="PX" evidence="10">
    <location>
        <begin position="96"/>
        <end position="228"/>
    </location>
</feature>
<dbReference type="RefSeq" id="XP_022459461.1">
    <property type="nucleotide sequence ID" value="XM_022601860.1"/>
</dbReference>
<comment type="similarity">
    <text evidence="2">Belongs to the sorting nexin family.</text>
</comment>
<dbReference type="Proteomes" id="UP000019384">
    <property type="component" value="Unassembled WGS sequence"/>
</dbReference>
<dbReference type="Gene3D" id="1.20.1270.60">
    <property type="entry name" value="Arfaptin homology (AH) domain/BAR domain"/>
    <property type="match status" value="1"/>
</dbReference>
<name>W6MQC0_9ASCO</name>
<reference evidence="11" key="2">
    <citation type="submission" date="2014-02" db="EMBL/GenBank/DDBJ databases">
        <title>Complete DNA sequence of /Kuraishia capsulata/ illustrates novel genomic features among budding yeasts (/Saccharomycotina/).</title>
        <authorList>
            <person name="Morales L."/>
            <person name="Noel B."/>
            <person name="Porcel B."/>
            <person name="Marcet-Houben M."/>
            <person name="Hullo M-F."/>
            <person name="Sacerdot C."/>
            <person name="Tekaia F."/>
            <person name="Leh-Louis V."/>
            <person name="Despons L."/>
            <person name="Khanna V."/>
            <person name="Aury J-M."/>
            <person name="Barbe V."/>
            <person name="Couloux A."/>
            <person name="Labadie K."/>
            <person name="Pelletier E."/>
            <person name="Souciet J-L."/>
            <person name="Boekhout T."/>
            <person name="Gabaldon T."/>
            <person name="Wincker P."/>
            <person name="Dujon B."/>
        </authorList>
    </citation>
    <scope>NUCLEOTIDE SEQUENCE</scope>
    <source>
        <strain evidence="11">CBS 1993</strain>
    </source>
</reference>
<accession>W6MQC0</accession>
<dbReference type="Pfam" id="PF00787">
    <property type="entry name" value="PX"/>
    <property type="match status" value="1"/>
</dbReference>
<dbReference type="OrthoDB" id="289314at2759"/>
<dbReference type="HOGENOM" id="CLU_014456_0_0_1"/>
<comment type="subcellular location">
    <subcellularLocation>
        <location evidence="1">Endosome membrane</location>
        <topology evidence="1">Peripheral membrane protein</topology>
    </subcellularLocation>
</comment>
<proteinExistence type="inferred from homology"/>
<dbReference type="AlphaFoldDB" id="W6MQC0"/>
<evidence type="ECO:0000256" key="7">
    <source>
        <dbReference type="ARBA" id="ARBA00023121"/>
    </source>
</evidence>
<evidence type="ECO:0000259" key="10">
    <source>
        <dbReference type="PROSITE" id="PS50195"/>
    </source>
</evidence>
<evidence type="ECO:0000256" key="6">
    <source>
        <dbReference type="ARBA" id="ARBA00023006"/>
    </source>
</evidence>
<dbReference type="InterPro" id="IPR027267">
    <property type="entry name" value="AH/BAR_dom_sf"/>
</dbReference>
<keyword evidence="7" id="KW-0446">Lipid-binding</keyword>
<sequence length="574" mass="64157">MSFEEDNSPFSNGVSGEADQFTDLPLSEGEEHNSRKSSGSFHQPPESNAGVSGASSSVSGGSRGELIANEDESQPQPSDAYPITDPIPGDSHLATPTISITEASKSTETHSHRNYVVYTINISSGAMVKRRYSEFENLRNCLVKLLPTKIIPPIPEKQSLKSSLTATTTSSLGIVSNGENGLHGESSLSFVEYRKRMLGVFLNRCLQIKDISESPLFNSFLDPKTNFNEYLGSSVGSALTKTSIYRLSPFDPLSNLDNQLYLTLPNPHGVGSNGNVGTAVLSNVYLSKEDEQQNELFIQFEEKFNQYETVLSNVARINKKMIKHLKELSADMTELGSQFNALSLTQDSNLIEYIGRAFDNNYVGLKNLAELINLEFLQRLVELKNFTKAAMDLIDYNKHKIVQLGSIERSLKSKQHEIIEIEAREAELRRIEETADSIAGTNGARSSAKQAQQNSPISDTDLQNSLASAKNKSYLGKIPGFKKVTSVLQSMTENNIEETRKREAHELRIRVYQLQRQHELVSADDPRINREVIAELTSFHAWFKQQLNDLVVHYSGFLHEFYSKNMEVWEDVEQ</sequence>
<dbReference type="Gene3D" id="3.30.1520.10">
    <property type="entry name" value="Phox-like domain"/>
    <property type="match status" value="1"/>
</dbReference>
<dbReference type="InterPro" id="IPR051079">
    <property type="entry name" value="Sorting_Nexin_Autophagy"/>
</dbReference>
<dbReference type="SMART" id="SM00312">
    <property type="entry name" value="PX"/>
    <property type="match status" value="1"/>
</dbReference>
<feature type="compositionally biased region" description="Low complexity" evidence="9">
    <location>
        <begin position="49"/>
        <end position="60"/>
    </location>
</feature>
<dbReference type="InterPro" id="IPR044106">
    <property type="entry name" value="PX_Snx41/Atg20"/>
</dbReference>
<dbReference type="STRING" id="1382522.W6MQC0"/>
<evidence type="ECO:0000256" key="9">
    <source>
        <dbReference type="SAM" id="MobiDB-lite"/>
    </source>
</evidence>
<evidence type="ECO:0000256" key="1">
    <source>
        <dbReference type="ARBA" id="ARBA00004481"/>
    </source>
</evidence>
<organism evidence="11 12">
    <name type="scientific">Kuraishia capsulata CBS 1993</name>
    <dbReference type="NCBI Taxonomy" id="1382522"/>
    <lineage>
        <taxon>Eukaryota</taxon>
        <taxon>Fungi</taxon>
        <taxon>Dikarya</taxon>
        <taxon>Ascomycota</taxon>
        <taxon>Saccharomycotina</taxon>
        <taxon>Pichiomycetes</taxon>
        <taxon>Pichiales</taxon>
        <taxon>Pichiaceae</taxon>
        <taxon>Kuraishia</taxon>
    </lineage>
</organism>
<evidence type="ECO:0000256" key="3">
    <source>
        <dbReference type="ARBA" id="ARBA00022448"/>
    </source>
</evidence>
<dbReference type="CDD" id="cd06867">
    <property type="entry name" value="PX_SNX41_42"/>
    <property type="match status" value="1"/>
</dbReference>
<evidence type="ECO:0000256" key="2">
    <source>
        <dbReference type="ARBA" id="ARBA00010883"/>
    </source>
</evidence>
<feature type="region of interest" description="Disordered" evidence="9">
    <location>
        <begin position="437"/>
        <end position="461"/>
    </location>
</feature>
<dbReference type="GO" id="GO:0010008">
    <property type="term" value="C:endosome membrane"/>
    <property type="evidence" value="ECO:0007669"/>
    <property type="project" value="UniProtKB-SubCell"/>
</dbReference>
<keyword evidence="4" id="KW-0967">Endosome</keyword>
<keyword evidence="6" id="KW-0072">Autophagy</keyword>
<dbReference type="GO" id="GO:0035091">
    <property type="term" value="F:phosphatidylinositol binding"/>
    <property type="evidence" value="ECO:0007669"/>
    <property type="project" value="InterPro"/>
</dbReference>
<dbReference type="PROSITE" id="PS50195">
    <property type="entry name" value="PX"/>
    <property type="match status" value="1"/>
</dbReference>
<keyword evidence="3" id="KW-0813">Transport</keyword>
<dbReference type="PANTHER" id="PTHR46979:SF2">
    <property type="entry name" value="SORTING NEXIN-41"/>
    <property type="match status" value="1"/>
</dbReference>
<dbReference type="GO" id="GO:0005829">
    <property type="term" value="C:cytosol"/>
    <property type="evidence" value="ECO:0007669"/>
    <property type="project" value="GOC"/>
</dbReference>
<feature type="compositionally biased region" description="Polar residues" evidence="9">
    <location>
        <begin position="439"/>
        <end position="461"/>
    </location>
</feature>
<evidence type="ECO:0000313" key="12">
    <source>
        <dbReference type="Proteomes" id="UP000019384"/>
    </source>
</evidence>
<dbReference type="SUPFAM" id="SSF64268">
    <property type="entry name" value="PX domain"/>
    <property type="match status" value="1"/>
</dbReference>
<feature type="region of interest" description="Disordered" evidence="9">
    <location>
        <begin position="1"/>
        <end position="94"/>
    </location>
</feature>
<dbReference type="GO" id="GO:0015031">
    <property type="term" value="P:protein transport"/>
    <property type="evidence" value="ECO:0007669"/>
    <property type="project" value="UniProtKB-KW"/>
</dbReference>
<dbReference type="EMBL" id="HG793128">
    <property type="protein sequence ID" value="CDK27467.1"/>
    <property type="molecule type" value="Genomic_DNA"/>
</dbReference>
<gene>
    <name evidence="11" type="ORF">KUCA_T00003445001</name>
</gene>
<keyword evidence="5" id="KW-0653">Protein transport</keyword>
<reference evidence="11" key="1">
    <citation type="submission" date="2013-12" db="EMBL/GenBank/DDBJ databases">
        <authorList>
            <person name="Genoscope - CEA"/>
        </authorList>
    </citation>
    <scope>NUCLEOTIDE SEQUENCE</scope>
    <source>
        <strain evidence="11">CBS 1993</strain>
    </source>
</reference>
<evidence type="ECO:0000313" key="11">
    <source>
        <dbReference type="EMBL" id="CDK27467.1"/>
    </source>
</evidence>
<dbReference type="InterPro" id="IPR036871">
    <property type="entry name" value="PX_dom_sf"/>
</dbReference>
<keyword evidence="12" id="KW-1185">Reference proteome</keyword>
<evidence type="ECO:0000256" key="8">
    <source>
        <dbReference type="ARBA" id="ARBA00023136"/>
    </source>
</evidence>
<dbReference type="GO" id="GO:0006914">
    <property type="term" value="P:autophagy"/>
    <property type="evidence" value="ECO:0007669"/>
    <property type="project" value="UniProtKB-KW"/>
</dbReference>
<dbReference type="PANTHER" id="PTHR46979">
    <property type="entry name" value="SORTING NEXIN-41"/>
    <property type="match status" value="1"/>
</dbReference>
<dbReference type="InterPro" id="IPR001683">
    <property type="entry name" value="PX_dom"/>
</dbReference>
<evidence type="ECO:0000256" key="4">
    <source>
        <dbReference type="ARBA" id="ARBA00022753"/>
    </source>
</evidence>
<dbReference type="GeneID" id="34520849"/>
<evidence type="ECO:0000256" key="5">
    <source>
        <dbReference type="ARBA" id="ARBA00022927"/>
    </source>
</evidence>
<keyword evidence="8" id="KW-0472">Membrane</keyword>
<dbReference type="GO" id="GO:0042147">
    <property type="term" value="P:retrograde transport, endosome to Golgi"/>
    <property type="evidence" value="ECO:0007669"/>
    <property type="project" value="InterPro"/>
</dbReference>
<protein>
    <recommendedName>
        <fullName evidence="10">PX domain-containing protein</fullName>
    </recommendedName>
</protein>